<dbReference type="AlphaFoldDB" id="G7YNS0"/>
<dbReference type="EMBL" id="DF143906">
    <property type="protein sequence ID" value="GAA54601.1"/>
    <property type="molecule type" value="Genomic_DNA"/>
</dbReference>
<evidence type="ECO:0000313" key="2">
    <source>
        <dbReference type="EMBL" id="GAA54601.1"/>
    </source>
</evidence>
<feature type="region of interest" description="Disordered" evidence="1">
    <location>
        <begin position="204"/>
        <end position="238"/>
    </location>
</feature>
<proteinExistence type="predicted"/>
<evidence type="ECO:0000256" key="1">
    <source>
        <dbReference type="SAM" id="MobiDB-lite"/>
    </source>
</evidence>
<dbReference type="Proteomes" id="UP000008909">
    <property type="component" value="Unassembled WGS sequence"/>
</dbReference>
<organism evidence="2 3">
    <name type="scientific">Clonorchis sinensis</name>
    <name type="common">Chinese liver fluke</name>
    <dbReference type="NCBI Taxonomy" id="79923"/>
    <lineage>
        <taxon>Eukaryota</taxon>
        <taxon>Metazoa</taxon>
        <taxon>Spiralia</taxon>
        <taxon>Lophotrochozoa</taxon>
        <taxon>Platyhelminthes</taxon>
        <taxon>Trematoda</taxon>
        <taxon>Digenea</taxon>
        <taxon>Opisthorchiida</taxon>
        <taxon>Opisthorchiata</taxon>
        <taxon>Opisthorchiidae</taxon>
        <taxon>Clonorchis</taxon>
    </lineage>
</organism>
<feature type="compositionally biased region" description="Basic and acidic residues" evidence="1">
    <location>
        <begin position="220"/>
        <end position="236"/>
    </location>
</feature>
<gene>
    <name evidence="2" type="ORF">CLF_104186</name>
</gene>
<accession>G7YNS0</accession>
<feature type="region of interest" description="Disordered" evidence="1">
    <location>
        <begin position="270"/>
        <end position="299"/>
    </location>
</feature>
<reference key="2">
    <citation type="submission" date="2011-10" db="EMBL/GenBank/DDBJ databases">
        <title>The genome and transcriptome sequence of Clonorchis sinensis provide insights into the carcinogenic liver fluke.</title>
        <authorList>
            <person name="Wang X."/>
            <person name="Huang Y."/>
            <person name="Chen W."/>
            <person name="Liu H."/>
            <person name="Guo L."/>
            <person name="Chen Y."/>
            <person name="Luo F."/>
            <person name="Zhou W."/>
            <person name="Sun J."/>
            <person name="Mao Q."/>
            <person name="Liang P."/>
            <person name="Zhou C."/>
            <person name="Tian Y."/>
            <person name="Men J."/>
            <person name="Lv X."/>
            <person name="Huang L."/>
            <person name="Zhou J."/>
            <person name="Hu Y."/>
            <person name="Li R."/>
            <person name="Zhang F."/>
            <person name="Lei H."/>
            <person name="Li X."/>
            <person name="Hu X."/>
            <person name="Liang C."/>
            <person name="Xu J."/>
            <person name="Wu Z."/>
            <person name="Yu X."/>
        </authorList>
    </citation>
    <scope>NUCLEOTIDE SEQUENCE</scope>
    <source>
        <strain>Henan</strain>
    </source>
</reference>
<evidence type="ECO:0000313" key="3">
    <source>
        <dbReference type="Proteomes" id="UP000008909"/>
    </source>
</evidence>
<reference evidence="2" key="1">
    <citation type="journal article" date="2011" name="Genome Biol.">
        <title>The draft genome of the carcinogenic human liver fluke Clonorchis sinensis.</title>
        <authorList>
            <person name="Wang X."/>
            <person name="Chen W."/>
            <person name="Huang Y."/>
            <person name="Sun J."/>
            <person name="Men J."/>
            <person name="Liu H."/>
            <person name="Luo F."/>
            <person name="Guo L."/>
            <person name="Lv X."/>
            <person name="Deng C."/>
            <person name="Zhou C."/>
            <person name="Fan Y."/>
            <person name="Li X."/>
            <person name="Huang L."/>
            <person name="Hu Y."/>
            <person name="Liang C."/>
            <person name="Hu X."/>
            <person name="Xu J."/>
            <person name="Yu X."/>
        </authorList>
    </citation>
    <scope>NUCLEOTIDE SEQUENCE [LARGE SCALE GENOMIC DNA]</scope>
    <source>
        <strain evidence="2">Henan</strain>
    </source>
</reference>
<name>G7YNS0_CLOSI</name>
<sequence length="314" mass="35618">MKIPFSLLDSFDNDAEYGSSPTRVRDRRLHILVTVGGPLRLKDGTAENLFLEVHIWWKAKTLVCRMMVKVLAQVNRNEAILRVHATRSSGKYCGYDELRAVNQTGYDSRGTVVATPYLGPWTAPYMNLLAEESLVDMEHADVVLIFQEEEKVQLFLIKLTKVIRPLLCTLHPQYKSHCKISGIFGPDGDLFVCKAQIRWSGQQPNRASESGVAQGRRLRRQEESDGINKWHNRDESSTSIEEQNTLLFYGFPELKTQNHRRWAMHPCATEGVANSKQTPGKEVAEEASENSSSQKDNENRVVIFKASALRLDDD</sequence>
<keyword evidence="3" id="KW-1185">Reference proteome</keyword>
<protein>
    <submittedName>
        <fullName evidence="2">Uncharacterized protein</fullName>
    </submittedName>
</protein>